<evidence type="ECO:0000313" key="5">
    <source>
        <dbReference type="EMBL" id="QNL93549.1"/>
    </source>
</evidence>
<keyword evidence="6" id="KW-1185">Reference proteome</keyword>
<dbReference type="Gene3D" id="3.40.50.2300">
    <property type="match status" value="1"/>
</dbReference>
<dbReference type="InterPro" id="IPR001789">
    <property type="entry name" value="Sig_transdc_resp-reg_receiver"/>
</dbReference>
<evidence type="ECO:0000256" key="2">
    <source>
        <dbReference type="PROSITE-ProRule" id="PRU00169"/>
    </source>
</evidence>
<sequence length="129" mass="14105">MGAVPPTVLVVDDTASIRFLIRTNLELAGFDVIEAEDGQDCLDVLAGLETLPDVITMDMMMPRMDGVTAITRVRANPRFARVGLVMVSTQSQQIDLNRAAAAGVDEYVTKPFDPDTLVATVRRVLESRR</sequence>
<dbReference type="EMBL" id="JACTVM010000002">
    <property type="protein sequence ID" value="MBC9226656.1"/>
    <property type="molecule type" value="Genomic_DNA"/>
</dbReference>
<dbReference type="GO" id="GO:0000160">
    <property type="term" value="P:phosphorelay signal transduction system"/>
    <property type="evidence" value="ECO:0007669"/>
    <property type="project" value="InterPro"/>
</dbReference>
<dbReference type="InterPro" id="IPR050595">
    <property type="entry name" value="Bact_response_regulator"/>
</dbReference>
<evidence type="ECO:0000259" key="3">
    <source>
        <dbReference type="PROSITE" id="PS50110"/>
    </source>
</evidence>
<evidence type="ECO:0000313" key="4">
    <source>
        <dbReference type="EMBL" id="MBC9226656.1"/>
    </source>
</evidence>
<dbReference type="PANTHER" id="PTHR44591:SF18">
    <property type="entry name" value="REGULATORY PROTEIN"/>
    <property type="match status" value="1"/>
</dbReference>
<name>A0A8I0K0R4_9ACTN</name>
<gene>
    <name evidence="5" type="ORF">H9L21_10540</name>
    <name evidence="4" type="ORF">IBG24_10045</name>
</gene>
<dbReference type="Proteomes" id="UP000515871">
    <property type="component" value="Chromosome"/>
</dbReference>
<evidence type="ECO:0000313" key="7">
    <source>
        <dbReference type="Proteomes" id="UP000620591"/>
    </source>
</evidence>
<dbReference type="PANTHER" id="PTHR44591">
    <property type="entry name" value="STRESS RESPONSE REGULATOR PROTEIN 1"/>
    <property type="match status" value="1"/>
</dbReference>
<organism evidence="4 7">
    <name type="scientific">Aeromicrobium senzhongii</name>
    <dbReference type="NCBI Taxonomy" id="2663859"/>
    <lineage>
        <taxon>Bacteria</taxon>
        <taxon>Bacillati</taxon>
        <taxon>Actinomycetota</taxon>
        <taxon>Actinomycetes</taxon>
        <taxon>Propionibacteriales</taxon>
        <taxon>Nocardioidaceae</taxon>
        <taxon>Aeromicrobium</taxon>
    </lineage>
</organism>
<dbReference type="InterPro" id="IPR011006">
    <property type="entry name" value="CheY-like_superfamily"/>
</dbReference>
<feature type="modified residue" description="4-aspartylphosphate" evidence="2">
    <location>
        <position position="58"/>
    </location>
</feature>
<feature type="domain" description="Response regulatory" evidence="3">
    <location>
        <begin position="7"/>
        <end position="125"/>
    </location>
</feature>
<dbReference type="EMBL" id="CP060587">
    <property type="protein sequence ID" value="QNL93549.1"/>
    <property type="molecule type" value="Genomic_DNA"/>
</dbReference>
<dbReference type="AlphaFoldDB" id="A0A8I0K0R4"/>
<protein>
    <submittedName>
        <fullName evidence="4">Response regulator</fullName>
    </submittedName>
</protein>
<reference evidence="4" key="1">
    <citation type="submission" date="2020-09" db="EMBL/GenBank/DDBJ databases">
        <title>Novel species in genus Aeromicrobium.</title>
        <authorList>
            <person name="Zhang G."/>
        </authorList>
    </citation>
    <scope>NUCLEOTIDE SEQUENCE</scope>
    <source>
        <strain evidence="6">zg-629</strain>
        <strain evidence="5">Zg-629</strain>
        <strain evidence="4">Zg-636</strain>
    </source>
</reference>
<evidence type="ECO:0000256" key="1">
    <source>
        <dbReference type="ARBA" id="ARBA00022553"/>
    </source>
</evidence>
<accession>A0A8I0K0R4</accession>
<keyword evidence="1 2" id="KW-0597">Phosphoprotein</keyword>
<evidence type="ECO:0000313" key="6">
    <source>
        <dbReference type="Proteomes" id="UP000515871"/>
    </source>
</evidence>
<dbReference type="Pfam" id="PF00072">
    <property type="entry name" value="Response_reg"/>
    <property type="match status" value="1"/>
</dbReference>
<dbReference type="PROSITE" id="PS50110">
    <property type="entry name" value="RESPONSE_REGULATORY"/>
    <property type="match status" value="1"/>
</dbReference>
<dbReference type="SUPFAM" id="SSF52172">
    <property type="entry name" value="CheY-like"/>
    <property type="match status" value="1"/>
</dbReference>
<dbReference type="Proteomes" id="UP000620591">
    <property type="component" value="Unassembled WGS sequence"/>
</dbReference>
<dbReference type="SMART" id="SM00448">
    <property type="entry name" value="REC"/>
    <property type="match status" value="1"/>
</dbReference>
<proteinExistence type="predicted"/>